<organism evidence="3 4">
    <name type="scientific">Mucilaginibacter galii</name>
    <dbReference type="NCBI Taxonomy" id="2005073"/>
    <lineage>
        <taxon>Bacteria</taxon>
        <taxon>Pseudomonadati</taxon>
        <taxon>Bacteroidota</taxon>
        <taxon>Sphingobacteriia</taxon>
        <taxon>Sphingobacteriales</taxon>
        <taxon>Sphingobacteriaceae</taxon>
        <taxon>Mucilaginibacter</taxon>
    </lineage>
</organism>
<accession>A0A917JA25</accession>
<gene>
    <name evidence="3" type="ORF">GCM10011425_21190</name>
</gene>
<dbReference type="RefSeq" id="WP_188416484.1">
    <property type="nucleotide sequence ID" value="NZ_BMDO01000005.1"/>
</dbReference>
<evidence type="ECO:0008006" key="5">
    <source>
        <dbReference type="Google" id="ProtNLM"/>
    </source>
</evidence>
<keyword evidence="4" id="KW-1185">Reference proteome</keyword>
<comment type="caution">
    <text evidence="3">The sequence shown here is derived from an EMBL/GenBank/DDBJ whole genome shotgun (WGS) entry which is preliminary data.</text>
</comment>
<keyword evidence="2" id="KW-0472">Membrane</keyword>
<evidence type="ECO:0000313" key="4">
    <source>
        <dbReference type="Proteomes" id="UP000662074"/>
    </source>
</evidence>
<dbReference type="Proteomes" id="UP000662074">
    <property type="component" value="Unassembled WGS sequence"/>
</dbReference>
<evidence type="ECO:0000313" key="3">
    <source>
        <dbReference type="EMBL" id="GGI50907.1"/>
    </source>
</evidence>
<sequence>MESKVSELRKFGFILGFAFLLITVYTAYRHRLVPELGAVAVILLALTLVHPKALAPVKWFWDNVGLVLGTVNTYILLFLIYFLIITPIGLIMRLLGKDALKLKPQKPQSSYWEQAPVETNSSMERQF</sequence>
<feature type="transmembrane region" description="Helical" evidence="2">
    <location>
        <begin position="35"/>
        <end position="54"/>
    </location>
</feature>
<keyword evidence="2" id="KW-0812">Transmembrane</keyword>
<protein>
    <recommendedName>
        <fullName evidence="5">SxtJ</fullName>
    </recommendedName>
</protein>
<proteinExistence type="predicted"/>
<feature type="transmembrane region" description="Helical" evidence="2">
    <location>
        <begin position="12"/>
        <end position="28"/>
    </location>
</feature>
<dbReference type="EMBL" id="BMDO01000005">
    <property type="protein sequence ID" value="GGI50907.1"/>
    <property type="molecule type" value="Genomic_DNA"/>
</dbReference>
<feature type="compositionally biased region" description="Polar residues" evidence="1">
    <location>
        <begin position="106"/>
        <end position="127"/>
    </location>
</feature>
<name>A0A917JA25_9SPHI</name>
<dbReference type="InterPro" id="IPR045781">
    <property type="entry name" value="SxtJ"/>
</dbReference>
<dbReference type="Pfam" id="PF19588">
    <property type="entry name" value="SxtJ"/>
    <property type="match status" value="1"/>
</dbReference>
<keyword evidence="2" id="KW-1133">Transmembrane helix</keyword>
<evidence type="ECO:0000256" key="2">
    <source>
        <dbReference type="SAM" id="Phobius"/>
    </source>
</evidence>
<reference evidence="3" key="2">
    <citation type="submission" date="2020-09" db="EMBL/GenBank/DDBJ databases">
        <authorList>
            <person name="Sun Q."/>
            <person name="Sedlacek I."/>
        </authorList>
    </citation>
    <scope>NUCLEOTIDE SEQUENCE</scope>
    <source>
        <strain evidence="3">CCM 8711</strain>
    </source>
</reference>
<reference evidence="3" key="1">
    <citation type="journal article" date="2014" name="Int. J. Syst. Evol. Microbiol.">
        <title>Complete genome sequence of Corynebacterium casei LMG S-19264T (=DSM 44701T), isolated from a smear-ripened cheese.</title>
        <authorList>
            <consortium name="US DOE Joint Genome Institute (JGI-PGF)"/>
            <person name="Walter F."/>
            <person name="Albersmeier A."/>
            <person name="Kalinowski J."/>
            <person name="Ruckert C."/>
        </authorList>
    </citation>
    <scope>NUCLEOTIDE SEQUENCE</scope>
    <source>
        <strain evidence="3">CCM 8711</strain>
    </source>
</reference>
<feature type="region of interest" description="Disordered" evidence="1">
    <location>
        <begin position="104"/>
        <end position="127"/>
    </location>
</feature>
<feature type="transmembrane region" description="Helical" evidence="2">
    <location>
        <begin position="74"/>
        <end position="96"/>
    </location>
</feature>
<evidence type="ECO:0000256" key="1">
    <source>
        <dbReference type="SAM" id="MobiDB-lite"/>
    </source>
</evidence>
<dbReference type="AlphaFoldDB" id="A0A917JA25"/>